<dbReference type="InterPro" id="IPR000415">
    <property type="entry name" value="Nitroreductase-like"/>
</dbReference>
<dbReference type="SUPFAM" id="SSF55469">
    <property type="entry name" value="FMN-dependent nitroreductase-like"/>
    <property type="match status" value="1"/>
</dbReference>
<evidence type="ECO:0000256" key="1">
    <source>
        <dbReference type="ARBA" id="ARBA00007118"/>
    </source>
</evidence>
<organism evidence="4">
    <name type="scientific">candidate division WOR-3 bacterium</name>
    <dbReference type="NCBI Taxonomy" id="2052148"/>
    <lineage>
        <taxon>Bacteria</taxon>
        <taxon>Bacteria division WOR-3</taxon>
    </lineage>
</organism>
<dbReference type="CDD" id="cd02062">
    <property type="entry name" value="Nitro_FMN_reductase"/>
    <property type="match status" value="1"/>
</dbReference>
<proteinExistence type="inferred from homology"/>
<dbReference type="Gene3D" id="3.40.109.10">
    <property type="entry name" value="NADH Oxidase"/>
    <property type="match status" value="1"/>
</dbReference>
<evidence type="ECO:0000256" key="2">
    <source>
        <dbReference type="ARBA" id="ARBA00023002"/>
    </source>
</evidence>
<dbReference type="EMBL" id="DTHG01000067">
    <property type="protein sequence ID" value="HGW91931.1"/>
    <property type="molecule type" value="Genomic_DNA"/>
</dbReference>
<keyword evidence="2" id="KW-0560">Oxidoreductase</keyword>
<dbReference type="InterPro" id="IPR029479">
    <property type="entry name" value="Nitroreductase"/>
</dbReference>
<name>A0A7C4UAJ6_UNCW3</name>
<dbReference type="PANTHER" id="PTHR43673">
    <property type="entry name" value="NAD(P)H NITROREDUCTASE YDGI-RELATED"/>
    <property type="match status" value="1"/>
</dbReference>
<dbReference type="AlphaFoldDB" id="A0A7C4UAJ6"/>
<gene>
    <name evidence="4" type="ORF">ENV67_05255</name>
</gene>
<dbReference type="PANTHER" id="PTHR43673:SF10">
    <property type="entry name" value="NADH DEHYDROGENASE_NAD(P)H NITROREDUCTASE XCC3605-RELATED"/>
    <property type="match status" value="1"/>
</dbReference>
<evidence type="ECO:0000259" key="3">
    <source>
        <dbReference type="Pfam" id="PF00881"/>
    </source>
</evidence>
<protein>
    <recommendedName>
        <fullName evidence="3">Nitroreductase domain-containing protein</fullName>
    </recommendedName>
</protein>
<sequence length="194" mass="22305">MLFLIFSMNEFTDLIKTRRSIREYKQIPVSFDVLKEIVDAGRFAPSPHNIQPWEFIIVQREENCDSLYLHLGWLYESDKSSRPVSYIVVITEKKNLKNLSIVASLGASIENMLLSAWSHGIGSCWIGSIKDKNGLKKFLKIPEDFTIFAVITLGYPLNIPETIDTNIVLKPFFKDGKLFVPKLKIDKVLHIEKF</sequence>
<reference evidence="4" key="1">
    <citation type="journal article" date="2020" name="mSystems">
        <title>Genome- and Community-Level Interaction Insights into Carbon Utilization and Element Cycling Functions of Hydrothermarchaeota in Hydrothermal Sediment.</title>
        <authorList>
            <person name="Zhou Z."/>
            <person name="Liu Y."/>
            <person name="Xu W."/>
            <person name="Pan J."/>
            <person name="Luo Z.H."/>
            <person name="Li M."/>
        </authorList>
    </citation>
    <scope>NUCLEOTIDE SEQUENCE [LARGE SCALE GENOMIC DNA]</scope>
    <source>
        <strain evidence="4">SpSt-780</strain>
    </source>
</reference>
<evidence type="ECO:0000313" key="4">
    <source>
        <dbReference type="EMBL" id="HGW91931.1"/>
    </source>
</evidence>
<feature type="domain" description="Nitroreductase" evidence="3">
    <location>
        <begin position="101"/>
        <end position="155"/>
    </location>
</feature>
<dbReference type="Pfam" id="PF00881">
    <property type="entry name" value="Nitroreductase"/>
    <property type="match status" value="2"/>
</dbReference>
<feature type="domain" description="Nitroreductase" evidence="3">
    <location>
        <begin position="15"/>
        <end position="68"/>
    </location>
</feature>
<comment type="similarity">
    <text evidence="1">Belongs to the nitroreductase family.</text>
</comment>
<comment type="caution">
    <text evidence="4">The sequence shown here is derived from an EMBL/GenBank/DDBJ whole genome shotgun (WGS) entry which is preliminary data.</text>
</comment>
<dbReference type="GO" id="GO:0016491">
    <property type="term" value="F:oxidoreductase activity"/>
    <property type="evidence" value="ECO:0007669"/>
    <property type="project" value="UniProtKB-KW"/>
</dbReference>
<accession>A0A7C4UAJ6</accession>